<dbReference type="InterPro" id="IPR052929">
    <property type="entry name" value="RNase_H-like_EbsB-rel"/>
</dbReference>
<dbReference type="GO" id="GO:0003676">
    <property type="term" value="F:nucleic acid binding"/>
    <property type="evidence" value="ECO:0007669"/>
    <property type="project" value="InterPro"/>
</dbReference>
<dbReference type="InterPro" id="IPR026960">
    <property type="entry name" value="RVT-Znf"/>
</dbReference>
<protein>
    <recommendedName>
        <fullName evidence="3">CCHC-type domain-containing protein</fullName>
    </recommendedName>
</protein>
<gene>
    <name evidence="4" type="ORF">QYE76_060502</name>
</gene>
<dbReference type="InterPro" id="IPR044730">
    <property type="entry name" value="RNase_H-like_dom_plant"/>
</dbReference>
<dbReference type="EMBL" id="JAUUTY010000004">
    <property type="protein sequence ID" value="KAK1642697.1"/>
    <property type="molecule type" value="Genomic_DNA"/>
</dbReference>
<dbReference type="Pfam" id="PF13456">
    <property type="entry name" value="RVT_3"/>
    <property type="match status" value="1"/>
</dbReference>
<keyword evidence="1" id="KW-0862">Zinc</keyword>
<evidence type="ECO:0000256" key="1">
    <source>
        <dbReference type="PROSITE-ProRule" id="PRU00047"/>
    </source>
</evidence>
<reference evidence="4" key="1">
    <citation type="submission" date="2023-07" db="EMBL/GenBank/DDBJ databases">
        <title>A chromosome-level genome assembly of Lolium multiflorum.</title>
        <authorList>
            <person name="Chen Y."/>
            <person name="Copetti D."/>
            <person name="Kolliker R."/>
            <person name="Studer B."/>
        </authorList>
    </citation>
    <scope>NUCLEOTIDE SEQUENCE</scope>
    <source>
        <strain evidence="4">02402/16</strain>
        <tissue evidence="4">Leaf</tissue>
    </source>
</reference>
<sequence>MNGKAIVGGKQQPDPRVLDRNLAITNGDLPHHEASSSSPPVDATSGDGVAEMMGNLRLTSQEADAFVLEDEGDDDLGCPEWALSGKVLAPNTYHIETIKAALRPAWGNPKGLEIRHTGRNTFMAEFATKADKARVMEGHPWTVGNHAVLLNDFDPSLKPSDVRFEKLGVWVRILNLPYSLMNDQRGKDLASRVGKVEKMDVDGKGKAWGEFLHFRATVNITEPFMRCVSVYSQKRQATEFFTVMYERLPTFCFSCGLLGHSSMGCPSPAERDAEGFLPYHGPRLCVPDDRKKKTTGTHSSQGSYPGDQGSRHSMGKGGPNMQKKYGSANIQKEKDGTGEVASPVKSNPRQRKPRTTAGAAADVVQGNKSRVTGHKRKEYRPVLRQNDVVDVPVTVVPEGALILASTVATATGDGGEVPNIHGIIGNVKKIMSRRDRATPVQHGFRFEAAWLRAPDYKEVLEKAWTEKSAGDISLQSTWDTLHQTVLDAIPRKVSDEMNANLTKEYTNEEIKTALFQMGPTKAPGPDGFPALFYQTHWDFLEEAICKALVKDGVRWGIGDGKKTKILTDKWIPEVPPYTLRPRIPLMPDQTVDTLMVDGTSSWDSELIRTIFDDEVAAKILQVPINRHGGDDFASWPWTRFGSYSVRSAYHLARSERVASDRSKHGQGSSSVVSDNSKIWKKLWASKAPGKMKITLWRFAHDCLPCGHQLQKRHVPTPSTCVYCNKHETVEHALLFCPYVDEVWREVKADFHIHLNRKAFISPRVWTLDFVDRCSDLEATVLMVSLWHIWDARNKYREGEGFMHPKSIAAKIKAYIDMICIHLYKPTTATRCEPSSSTPKWVSPPAGIVLVNVDAATFSSTRQMGIGVVVRDHQGTFVASCGEHRDEVTNAELAEALALRRVVAFACDEGYSRVIFASDCQSVINRVNAGMMDRSCFGPVIEDVKRLARSFVSCSFKHVYRVVNVVAHALARSFRALNLEKAWKRERPQDIPEPSFSSFPAVAPDRRPVTDGATQVQPSSSSPLLPPPDLHPPRAAARNRRRKPPAAAPLRRGVPPPAGPAAAPRRPRAAACSGPSYPDAPPGGRRHHDPATAAATRAL</sequence>
<name>A0AAD8RZC7_LOLMU</name>
<proteinExistence type="predicted"/>
<dbReference type="PROSITE" id="PS50158">
    <property type="entry name" value="ZF_CCHC"/>
    <property type="match status" value="1"/>
</dbReference>
<feature type="domain" description="CCHC-type" evidence="3">
    <location>
        <begin position="252"/>
        <end position="267"/>
    </location>
</feature>
<dbReference type="Pfam" id="PF13966">
    <property type="entry name" value="zf-RVT"/>
    <property type="match status" value="1"/>
</dbReference>
<dbReference type="Gene3D" id="3.30.420.10">
    <property type="entry name" value="Ribonuclease H-like superfamily/Ribonuclease H"/>
    <property type="match status" value="1"/>
</dbReference>
<evidence type="ECO:0000259" key="3">
    <source>
        <dbReference type="PROSITE" id="PS50158"/>
    </source>
</evidence>
<dbReference type="InterPro" id="IPR036397">
    <property type="entry name" value="RNaseH_sf"/>
</dbReference>
<dbReference type="AlphaFoldDB" id="A0AAD8RZC7"/>
<keyword evidence="1" id="KW-0479">Metal-binding</keyword>
<dbReference type="CDD" id="cd06222">
    <property type="entry name" value="RNase_H_like"/>
    <property type="match status" value="1"/>
</dbReference>
<dbReference type="InterPro" id="IPR025558">
    <property type="entry name" value="DUF4283"/>
</dbReference>
<keyword evidence="5" id="KW-1185">Reference proteome</keyword>
<organism evidence="4 5">
    <name type="scientific">Lolium multiflorum</name>
    <name type="common">Italian ryegrass</name>
    <name type="synonym">Lolium perenne subsp. multiflorum</name>
    <dbReference type="NCBI Taxonomy" id="4521"/>
    <lineage>
        <taxon>Eukaryota</taxon>
        <taxon>Viridiplantae</taxon>
        <taxon>Streptophyta</taxon>
        <taxon>Embryophyta</taxon>
        <taxon>Tracheophyta</taxon>
        <taxon>Spermatophyta</taxon>
        <taxon>Magnoliopsida</taxon>
        <taxon>Liliopsida</taxon>
        <taxon>Poales</taxon>
        <taxon>Poaceae</taxon>
        <taxon>BOP clade</taxon>
        <taxon>Pooideae</taxon>
        <taxon>Poodae</taxon>
        <taxon>Poeae</taxon>
        <taxon>Poeae Chloroplast Group 2 (Poeae type)</taxon>
        <taxon>Loliodinae</taxon>
        <taxon>Loliinae</taxon>
        <taxon>Lolium</taxon>
    </lineage>
</organism>
<dbReference type="Pfam" id="PF14392">
    <property type="entry name" value="zf-CCHC_4"/>
    <property type="match status" value="1"/>
</dbReference>
<dbReference type="InterPro" id="IPR001878">
    <property type="entry name" value="Znf_CCHC"/>
</dbReference>
<evidence type="ECO:0000313" key="4">
    <source>
        <dbReference type="EMBL" id="KAK1642697.1"/>
    </source>
</evidence>
<dbReference type="Proteomes" id="UP001231189">
    <property type="component" value="Unassembled WGS sequence"/>
</dbReference>
<comment type="caution">
    <text evidence="4">The sequence shown here is derived from an EMBL/GenBank/DDBJ whole genome shotgun (WGS) entry which is preliminary data.</text>
</comment>
<dbReference type="InterPro" id="IPR025836">
    <property type="entry name" value="Zn_knuckle_CX2CX4HX4C"/>
</dbReference>
<feature type="region of interest" description="Disordered" evidence="2">
    <location>
        <begin position="986"/>
        <end position="1098"/>
    </location>
</feature>
<dbReference type="InterPro" id="IPR002156">
    <property type="entry name" value="RNaseH_domain"/>
</dbReference>
<keyword evidence="1" id="KW-0863">Zinc-finger</keyword>
<evidence type="ECO:0000256" key="2">
    <source>
        <dbReference type="SAM" id="MobiDB-lite"/>
    </source>
</evidence>
<accession>A0AAD8RZC7</accession>
<dbReference type="InterPro" id="IPR012337">
    <property type="entry name" value="RNaseH-like_sf"/>
</dbReference>
<dbReference type="SUPFAM" id="SSF53098">
    <property type="entry name" value="Ribonuclease H-like"/>
    <property type="match status" value="1"/>
</dbReference>
<dbReference type="GO" id="GO:0004523">
    <property type="term" value="F:RNA-DNA hybrid ribonuclease activity"/>
    <property type="evidence" value="ECO:0007669"/>
    <property type="project" value="InterPro"/>
</dbReference>
<dbReference type="GO" id="GO:0008270">
    <property type="term" value="F:zinc ion binding"/>
    <property type="evidence" value="ECO:0007669"/>
    <property type="project" value="UniProtKB-KW"/>
</dbReference>
<dbReference type="PANTHER" id="PTHR47074:SF73">
    <property type="entry name" value="OS04G0448401 PROTEIN"/>
    <property type="match status" value="1"/>
</dbReference>
<dbReference type="PANTHER" id="PTHR47074">
    <property type="entry name" value="BNAC02G40300D PROTEIN"/>
    <property type="match status" value="1"/>
</dbReference>
<feature type="region of interest" description="Disordered" evidence="2">
    <location>
        <begin position="27"/>
        <end position="48"/>
    </location>
</feature>
<feature type="region of interest" description="Disordered" evidence="2">
    <location>
        <begin position="287"/>
        <end position="373"/>
    </location>
</feature>
<dbReference type="Pfam" id="PF14111">
    <property type="entry name" value="DUF4283"/>
    <property type="match status" value="1"/>
</dbReference>
<evidence type="ECO:0000313" key="5">
    <source>
        <dbReference type="Proteomes" id="UP001231189"/>
    </source>
</evidence>